<dbReference type="EMBL" id="VDUZ01000004">
    <property type="protein sequence ID" value="TXL80347.1"/>
    <property type="molecule type" value="Genomic_DNA"/>
</dbReference>
<proteinExistence type="predicted"/>
<dbReference type="Gene3D" id="3.20.20.140">
    <property type="entry name" value="Metal-dependent hydrolases"/>
    <property type="match status" value="1"/>
</dbReference>
<dbReference type="FunFam" id="3.20.20.140:FF:000019">
    <property type="entry name" value="Cytosine deaminase"/>
    <property type="match status" value="1"/>
</dbReference>
<protein>
    <submittedName>
        <fullName evidence="4">Amidohydrolase family protein</fullName>
    </submittedName>
</protein>
<dbReference type="SUPFAM" id="SSF51556">
    <property type="entry name" value="Metallo-dependent hydrolases"/>
    <property type="match status" value="1"/>
</dbReference>
<keyword evidence="5" id="KW-1185">Reference proteome</keyword>
<sequence>MAAGTSTLHLLNARLADGGRWTLTVRDGVIAARSPATGAAAAVGDGTRLDLAGALVLPAPVDGHVHLDKTFHGGPWVPHQAGASVRERIDCERRLRRDARPAVAERAEALLRRLLAAGTTALRTHADVDEKIGLAHVEMLLRLRDAYAGAVTMQIVAFPQSGVMRRPGVAALLDDAVAAGADLVGGLDPQSIDGDAAGQLDAVFAIAQRRGAGIDIHLHDADAAGNAQLRDIAARTHAGGLAGRVTVSHAFSLGTPDRSDFERTAGALARAGVSILTSAPGAAPMPPVKPLLEAGVSVFAGSDNIRDSWSPLGSGDMLDRAMLVAWRQGYRSDADLALAYDLCARRGAQALGLPSRGLDIGDCADLIVVEADAMGDAIARRPPRKYVIRGGVLAA</sequence>
<dbReference type="Gene3D" id="2.30.40.10">
    <property type="entry name" value="Urease, subunit C, domain 1"/>
    <property type="match status" value="1"/>
</dbReference>
<reference evidence="4 5" key="1">
    <citation type="submission" date="2019-06" db="EMBL/GenBank/DDBJ databases">
        <title>New taxonomy in bacterial strain CC-CFT640, isolated from vineyard.</title>
        <authorList>
            <person name="Lin S.-Y."/>
            <person name="Tsai C.-F."/>
            <person name="Young C.-C."/>
        </authorList>
    </citation>
    <scope>NUCLEOTIDE SEQUENCE [LARGE SCALE GENOMIC DNA]</scope>
    <source>
        <strain evidence="4 5">CC-CFT640</strain>
    </source>
</reference>
<evidence type="ECO:0000256" key="2">
    <source>
        <dbReference type="ARBA" id="ARBA00022801"/>
    </source>
</evidence>
<dbReference type="InterPro" id="IPR052349">
    <property type="entry name" value="Metallo-hydrolase_Enzymes"/>
</dbReference>
<accession>A0A5C8PTV7</accession>
<keyword evidence="2 4" id="KW-0378">Hydrolase</keyword>
<dbReference type="Proteomes" id="UP000321638">
    <property type="component" value="Unassembled WGS sequence"/>
</dbReference>
<dbReference type="GO" id="GO:0016814">
    <property type="term" value="F:hydrolase activity, acting on carbon-nitrogen (but not peptide) bonds, in cyclic amidines"/>
    <property type="evidence" value="ECO:0007669"/>
    <property type="project" value="UniProtKB-ARBA"/>
</dbReference>
<dbReference type="CDD" id="cd01293">
    <property type="entry name" value="Bact_CD"/>
    <property type="match status" value="1"/>
</dbReference>
<organism evidence="4 5">
    <name type="scientific">Vineibacter terrae</name>
    <dbReference type="NCBI Taxonomy" id="2586908"/>
    <lineage>
        <taxon>Bacteria</taxon>
        <taxon>Pseudomonadati</taxon>
        <taxon>Pseudomonadota</taxon>
        <taxon>Alphaproteobacteria</taxon>
        <taxon>Hyphomicrobiales</taxon>
        <taxon>Vineibacter</taxon>
    </lineage>
</organism>
<gene>
    <name evidence="4" type="ORF">FHP25_04760</name>
</gene>
<evidence type="ECO:0000313" key="4">
    <source>
        <dbReference type="EMBL" id="TXL80347.1"/>
    </source>
</evidence>
<dbReference type="PANTHER" id="PTHR32027:SF9">
    <property type="entry name" value="BLL3847 PROTEIN"/>
    <property type="match status" value="1"/>
</dbReference>
<dbReference type="InterPro" id="IPR013108">
    <property type="entry name" value="Amidohydro_3"/>
</dbReference>
<dbReference type="AlphaFoldDB" id="A0A5C8PTV7"/>
<dbReference type="Pfam" id="PF07969">
    <property type="entry name" value="Amidohydro_3"/>
    <property type="match status" value="1"/>
</dbReference>
<evidence type="ECO:0000259" key="3">
    <source>
        <dbReference type="Pfam" id="PF07969"/>
    </source>
</evidence>
<name>A0A5C8PTV7_9HYPH</name>
<dbReference type="NCBIfam" id="NF004636">
    <property type="entry name" value="PRK05985.1"/>
    <property type="match status" value="1"/>
</dbReference>
<keyword evidence="1" id="KW-0479">Metal-binding</keyword>
<comment type="caution">
    <text evidence="4">The sequence shown here is derived from an EMBL/GenBank/DDBJ whole genome shotgun (WGS) entry which is preliminary data.</text>
</comment>
<dbReference type="RefSeq" id="WP_147845762.1">
    <property type="nucleotide sequence ID" value="NZ_VDUZ01000004.1"/>
</dbReference>
<dbReference type="InterPro" id="IPR032466">
    <property type="entry name" value="Metal_Hydrolase"/>
</dbReference>
<dbReference type="SUPFAM" id="SSF51338">
    <property type="entry name" value="Composite domain of metallo-dependent hydrolases"/>
    <property type="match status" value="1"/>
</dbReference>
<dbReference type="GO" id="GO:0046872">
    <property type="term" value="F:metal ion binding"/>
    <property type="evidence" value="ECO:0007669"/>
    <property type="project" value="UniProtKB-KW"/>
</dbReference>
<dbReference type="InterPro" id="IPR011059">
    <property type="entry name" value="Metal-dep_hydrolase_composite"/>
</dbReference>
<dbReference type="GO" id="GO:0019239">
    <property type="term" value="F:deaminase activity"/>
    <property type="evidence" value="ECO:0007669"/>
    <property type="project" value="UniProtKB-ARBA"/>
</dbReference>
<dbReference type="OrthoDB" id="9815027at2"/>
<evidence type="ECO:0000256" key="1">
    <source>
        <dbReference type="ARBA" id="ARBA00022723"/>
    </source>
</evidence>
<feature type="domain" description="Amidohydrolase 3" evidence="3">
    <location>
        <begin position="50"/>
        <end position="392"/>
    </location>
</feature>
<dbReference type="PANTHER" id="PTHR32027">
    <property type="entry name" value="CYTOSINE DEAMINASE"/>
    <property type="match status" value="1"/>
</dbReference>
<evidence type="ECO:0000313" key="5">
    <source>
        <dbReference type="Proteomes" id="UP000321638"/>
    </source>
</evidence>